<keyword evidence="10" id="KW-0624">Polysaccharide degradation</keyword>
<protein>
    <recommendedName>
        <fullName evidence="15">SUN domain protein</fullName>
    </recommendedName>
</protein>
<evidence type="ECO:0000313" key="14">
    <source>
        <dbReference type="Proteomes" id="UP000326924"/>
    </source>
</evidence>
<dbReference type="InterPro" id="IPR005556">
    <property type="entry name" value="SUN"/>
</dbReference>
<sequence>MQFSAGLFTIALAGFAALTSAQPHRHSHHGRAHVKPRDMYTAWVTKTVDQNGNPYAAPTPTPSASTHSPQENKAEPTPTSASEFSFASSAAAPTGSPTIPDDLSAGTNANKGVTGIDSDFPNGELDCSTFPSAYGAMPLSWVTKDGWSGIQNGNANDDHIGVCTEGALCSYACPPGYSKAQWPENQPLDGQSRGGLLCKNGKLYRTRDSYTKLCQAGQGTAKVENTLDKMIAFCRTDYPGSENMVVPLSADPGTTTTLTVPSADNSYVWRGNPSSAQYYVNNAGIDLQDGCVWGPPNGGRGNWSPLVVGAGYREGKTWLSISQNNLNSDAANFNIRIEAIGDAQCSQDCRYENGKFSTGDAVGCTVAVTGGVAKFVLY</sequence>
<evidence type="ECO:0000256" key="6">
    <source>
        <dbReference type="ARBA" id="ARBA00022801"/>
    </source>
</evidence>
<evidence type="ECO:0000256" key="5">
    <source>
        <dbReference type="ARBA" id="ARBA00022729"/>
    </source>
</evidence>
<gene>
    <name evidence="13" type="ORF">FN846DRAFT_903597</name>
</gene>
<evidence type="ECO:0000256" key="12">
    <source>
        <dbReference type="SAM" id="SignalP"/>
    </source>
</evidence>
<dbReference type="FunCoup" id="A0A5J5F782">
    <property type="interactions" value="38"/>
</dbReference>
<dbReference type="EMBL" id="VXIS01000024">
    <property type="protein sequence ID" value="KAA8912463.1"/>
    <property type="molecule type" value="Genomic_DNA"/>
</dbReference>
<reference evidence="13 14" key="1">
    <citation type="submission" date="2019-09" db="EMBL/GenBank/DDBJ databases">
        <title>Draft genome of the ectomycorrhizal ascomycete Sphaerosporella brunnea.</title>
        <authorList>
            <consortium name="DOE Joint Genome Institute"/>
            <person name="Benucci G.M."/>
            <person name="Marozzi G."/>
            <person name="Antonielli L."/>
            <person name="Sanchez S."/>
            <person name="Marco P."/>
            <person name="Wang X."/>
            <person name="Falini L.B."/>
            <person name="Barry K."/>
            <person name="Haridas S."/>
            <person name="Lipzen A."/>
            <person name="Labutti K."/>
            <person name="Grigoriev I.V."/>
            <person name="Murat C."/>
            <person name="Martin F."/>
            <person name="Albertini E."/>
            <person name="Donnini D."/>
            <person name="Bonito G."/>
        </authorList>
    </citation>
    <scope>NUCLEOTIDE SEQUENCE [LARGE SCALE GENOMIC DNA]</scope>
    <source>
        <strain evidence="13 14">Sb_GMNB300</strain>
    </source>
</reference>
<name>A0A5J5F782_9PEZI</name>
<proteinExistence type="inferred from homology"/>
<keyword evidence="4" id="KW-0964">Secreted</keyword>
<dbReference type="OrthoDB" id="5339822at2759"/>
<evidence type="ECO:0000256" key="9">
    <source>
        <dbReference type="ARBA" id="ARBA00023316"/>
    </source>
</evidence>
<keyword evidence="8" id="KW-0326">Glycosidase</keyword>
<feature type="chain" id="PRO_5023884164" description="SUN domain protein" evidence="12">
    <location>
        <begin position="22"/>
        <end position="378"/>
    </location>
</feature>
<keyword evidence="5 12" id="KW-0732">Signal</keyword>
<comment type="subcellular location">
    <subcellularLocation>
        <location evidence="1">Secreted</location>
        <location evidence="1">Cell wall</location>
    </subcellularLocation>
</comment>
<dbReference type="InterPro" id="IPR051526">
    <property type="entry name" value="Beta-Glucosidase_SUN"/>
</dbReference>
<dbReference type="InParanoid" id="A0A5J5F782"/>
<dbReference type="PANTHER" id="PTHR31316">
    <property type="entry name" value="BETA-GLUCOSIDASE-LIKE PROTEIN NCA3, MITOCHONDRIAL-RELATED"/>
    <property type="match status" value="1"/>
</dbReference>
<comment type="similarity">
    <text evidence="2">Belongs to the SUN family.</text>
</comment>
<keyword evidence="3" id="KW-0134">Cell wall</keyword>
<evidence type="ECO:0008006" key="15">
    <source>
        <dbReference type="Google" id="ProtNLM"/>
    </source>
</evidence>
<dbReference type="GO" id="GO:0000272">
    <property type="term" value="P:polysaccharide catabolic process"/>
    <property type="evidence" value="ECO:0007669"/>
    <property type="project" value="UniProtKB-KW"/>
</dbReference>
<evidence type="ECO:0000256" key="8">
    <source>
        <dbReference type="ARBA" id="ARBA00023295"/>
    </source>
</evidence>
<organism evidence="13 14">
    <name type="scientific">Sphaerosporella brunnea</name>
    <dbReference type="NCBI Taxonomy" id="1250544"/>
    <lineage>
        <taxon>Eukaryota</taxon>
        <taxon>Fungi</taxon>
        <taxon>Dikarya</taxon>
        <taxon>Ascomycota</taxon>
        <taxon>Pezizomycotina</taxon>
        <taxon>Pezizomycetes</taxon>
        <taxon>Pezizales</taxon>
        <taxon>Pyronemataceae</taxon>
        <taxon>Sphaerosporella</taxon>
    </lineage>
</organism>
<dbReference type="GO" id="GO:0031505">
    <property type="term" value="P:fungal-type cell wall organization"/>
    <property type="evidence" value="ECO:0007669"/>
    <property type="project" value="TreeGrafter"/>
</dbReference>
<keyword evidence="14" id="KW-1185">Reference proteome</keyword>
<feature type="compositionally biased region" description="Low complexity" evidence="11">
    <location>
        <begin position="54"/>
        <end position="69"/>
    </location>
</feature>
<dbReference type="PANTHER" id="PTHR31316:SF0">
    <property type="entry name" value="SECRETED BETA-GLUCOSIDASE SIM1-RELATED"/>
    <property type="match status" value="1"/>
</dbReference>
<dbReference type="Pfam" id="PF03856">
    <property type="entry name" value="SUN"/>
    <property type="match status" value="1"/>
</dbReference>
<evidence type="ECO:0000256" key="7">
    <source>
        <dbReference type="ARBA" id="ARBA00023277"/>
    </source>
</evidence>
<dbReference type="GO" id="GO:0016798">
    <property type="term" value="F:hydrolase activity, acting on glycosyl bonds"/>
    <property type="evidence" value="ECO:0007669"/>
    <property type="project" value="UniProtKB-KW"/>
</dbReference>
<evidence type="ECO:0000313" key="13">
    <source>
        <dbReference type="EMBL" id="KAA8912463.1"/>
    </source>
</evidence>
<dbReference type="GO" id="GO:0009986">
    <property type="term" value="C:cell surface"/>
    <property type="evidence" value="ECO:0007669"/>
    <property type="project" value="TreeGrafter"/>
</dbReference>
<keyword evidence="9" id="KW-0961">Cell wall biogenesis/degradation</keyword>
<feature type="region of interest" description="Disordered" evidence="11">
    <location>
        <begin position="50"/>
        <end position="107"/>
    </location>
</feature>
<evidence type="ECO:0000256" key="10">
    <source>
        <dbReference type="ARBA" id="ARBA00023326"/>
    </source>
</evidence>
<evidence type="ECO:0000256" key="4">
    <source>
        <dbReference type="ARBA" id="ARBA00022525"/>
    </source>
</evidence>
<comment type="caution">
    <text evidence="13">The sequence shown here is derived from an EMBL/GenBank/DDBJ whole genome shotgun (WGS) entry which is preliminary data.</text>
</comment>
<evidence type="ECO:0000256" key="3">
    <source>
        <dbReference type="ARBA" id="ARBA00022512"/>
    </source>
</evidence>
<evidence type="ECO:0000256" key="2">
    <source>
        <dbReference type="ARBA" id="ARBA00010579"/>
    </source>
</evidence>
<evidence type="ECO:0000256" key="1">
    <source>
        <dbReference type="ARBA" id="ARBA00004191"/>
    </source>
</evidence>
<dbReference type="AlphaFoldDB" id="A0A5J5F782"/>
<accession>A0A5J5F782</accession>
<keyword evidence="6" id="KW-0378">Hydrolase</keyword>
<feature type="signal peptide" evidence="12">
    <location>
        <begin position="1"/>
        <end position="21"/>
    </location>
</feature>
<keyword evidence="7" id="KW-0119">Carbohydrate metabolism</keyword>
<dbReference type="GO" id="GO:0009277">
    <property type="term" value="C:fungal-type cell wall"/>
    <property type="evidence" value="ECO:0007669"/>
    <property type="project" value="TreeGrafter"/>
</dbReference>
<evidence type="ECO:0000256" key="11">
    <source>
        <dbReference type="SAM" id="MobiDB-lite"/>
    </source>
</evidence>
<feature type="compositionally biased region" description="Low complexity" evidence="11">
    <location>
        <begin position="80"/>
        <end position="92"/>
    </location>
</feature>
<dbReference type="Proteomes" id="UP000326924">
    <property type="component" value="Unassembled WGS sequence"/>
</dbReference>